<feature type="domain" description="MACPF" evidence="1">
    <location>
        <begin position="179"/>
        <end position="271"/>
    </location>
</feature>
<dbReference type="EMBL" id="VCGU01000009">
    <property type="protein sequence ID" value="TRY71011.1"/>
    <property type="molecule type" value="Genomic_DNA"/>
</dbReference>
<evidence type="ECO:0000313" key="3">
    <source>
        <dbReference type="Proteomes" id="UP000318571"/>
    </source>
</evidence>
<gene>
    <name evidence="2" type="ORF">TCAL_10695</name>
</gene>
<accession>A0A553NZZ8</accession>
<comment type="caution">
    <text evidence="2">The sequence shown here is derived from an EMBL/GenBank/DDBJ whole genome shotgun (WGS) entry which is preliminary data.</text>
</comment>
<name>A0A553NZZ8_TIGCA</name>
<organism evidence="2 3">
    <name type="scientific">Tigriopus californicus</name>
    <name type="common">Marine copepod</name>
    <dbReference type="NCBI Taxonomy" id="6832"/>
    <lineage>
        <taxon>Eukaryota</taxon>
        <taxon>Metazoa</taxon>
        <taxon>Ecdysozoa</taxon>
        <taxon>Arthropoda</taxon>
        <taxon>Crustacea</taxon>
        <taxon>Multicrustacea</taxon>
        <taxon>Hexanauplia</taxon>
        <taxon>Copepoda</taxon>
        <taxon>Harpacticoida</taxon>
        <taxon>Harpacticidae</taxon>
        <taxon>Tigriopus</taxon>
    </lineage>
</organism>
<dbReference type="AlphaFoldDB" id="A0A553NZZ8"/>
<evidence type="ECO:0000313" key="2">
    <source>
        <dbReference type="EMBL" id="TRY71011.1"/>
    </source>
</evidence>
<proteinExistence type="predicted"/>
<dbReference type="OrthoDB" id="10060229at2759"/>
<reference evidence="2 3" key="1">
    <citation type="journal article" date="2018" name="Nat. Ecol. Evol.">
        <title>Genomic signatures of mitonuclear coevolution across populations of Tigriopus californicus.</title>
        <authorList>
            <person name="Barreto F.S."/>
            <person name="Watson E.T."/>
            <person name="Lima T.G."/>
            <person name="Willett C.S."/>
            <person name="Edmands S."/>
            <person name="Li W."/>
            <person name="Burton R.S."/>
        </authorList>
    </citation>
    <scope>NUCLEOTIDE SEQUENCE [LARGE SCALE GENOMIC DNA]</scope>
    <source>
        <strain evidence="2 3">San Diego</strain>
    </source>
</reference>
<dbReference type="InterPro" id="IPR020864">
    <property type="entry name" value="MACPF"/>
</dbReference>
<protein>
    <recommendedName>
        <fullName evidence="1">MACPF domain-containing protein</fullName>
    </recommendedName>
</protein>
<dbReference type="Pfam" id="PF01823">
    <property type="entry name" value="MACPF"/>
    <property type="match status" value="1"/>
</dbReference>
<sequence>MNSYKQQNRLQAVVVLLPYLLCGLVFKPLSVFAKPLVTEPRAAFEPKVLTMKLSPGSSSTGATSKLDQNLNIDSLPVGEAVDLFYRFGFFSLSVRVVPRDDPGQWLIREPTSKVFQSFAEKVTPTQGSFDNDLKIYLCDDVAELEQAYFTNFKASGVTAPYKLFTGSWHDTTRAKYFGLSADMFDGDSSFVLIKLSLDAVTLSMADQPTLSNDIRQALASLQNGDENSIGEFIEQHGSHYIETIQVGDAVYQVLALKKDQYRSLKSDLQTNSNQQPLGTKRFDELFNAYLAPWVTRQSGQVQCASGSQRLQSFLDTSLTLKAQFDSYPNIFALQGDDAKQAELNALSSESSGAVIGMNFQGFNDFIENLDTRTFYEEILKTRTLLWESNIA</sequence>
<dbReference type="OMA" id="RWLFKEP"/>
<dbReference type="Proteomes" id="UP000318571">
    <property type="component" value="Chromosome 9"/>
</dbReference>
<evidence type="ECO:0000259" key="1">
    <source>
        <dbReference type="Pfam" id="PF01823"/>
    </source>
</evidence>
<keyword evidence="3" id="KW-1185">Reference proteome</keyword>